<feature type="domain" description="Pyridoxamine kinase/Phosphomethylpyrimidine kinase" evidence="6">
    <location>
        <begin position="17"/>
        <end position="254"/>
    </location>
</feature>
<evidence type="ECO:0000256" key="3">
    <source>
        <dbReference type="ARBA" id="ARBA00022741"/>
    </source>
</evidence>
<evidence type="ECO:0000256" key="1">
    <source>
        <dbReference type="ARBA" id="ARBA00012104"/>
    </source>
</evidence>
<evidence type="ECO:0000313" key="7">
    <source>
        <dbReference type="EMBL" id="SDO07720.1"/>
    </source>
</evidence>
<evidence type="ECO:0000256" key="5">
    <source>
        <dbReference type="ARBA" id="ARBA00022840"/>
    </source>
</evidence>
<dbReference type="PANTHER" id="PTHR10534:SF2">
    <property type="entry name" value="PYRIDOXAL KINASE"/>
    <property type="match status" value="1"/>
</dbReference>
<dbReference type="PANTHER" id="PTHR10534">
    <property type="entry name" value="PYRIDOXAL KINASE"/>
    <property type="match status" value="1"/>
</dbReference>
<evidence type="ECO:0000256" key="4">
    <source>
        <dbReference type="ARBA" id="ARBA00022777"/>
    </source>
</evidence>
<sequence length="270" mass="30175">MKKVLLVNDVAGYGKVGMAAMLPILSYMGIPAFNLPTALVSNTLDYGDFAMQDTTAYMRQTLPVWKKLGFRFDAICTGLMFSEEQSRLVAQFCRDQAGQGCTIFVDPVMGDGGKLYNGIGENQVRLMREMVSVAHLIFPNYTEACHLVGEPFKQDGMTRREACDLLDKLVKLGTRSAIITSCFIDNKNQVCGYDAATGKYFFHDYDEIPGLYHGTGDIFSAVLIGHLMKQESLSASTRQAMDVVREMIYRNRDVEDRCCGIFIERCLDLL</sequence>
<comment type="caution">
    <text evidence="7">The sequence shown here is derived from an EMBL/GenBank/DDBJ whole genome shotgun (WGS) entry which is preliminary data.</text>
</comment>
<dbReference type="GO" id="GO:0009443">
    <property type="term" value="P:pyridoxal 5'-phosphate salvage"/>
    <property type="evidence" value="ECO:0007669"/>
    <property type="project" value="InterPro"/>
</dbReference>
<keyword evidence="2" id="KW-0808">Transferase</keyword>
<dbReference type="Proteomes" id="UP000199134">
    <property type="component" value="Unassembled WGS sequence"/>
</dbReference>
<evidence type="ECO:0000256" key="2">
    <source>
        <dbReference type="ARBA" id="ARBA00022679"/>
    </source>
</evidence>
<dbReference type="Pfam" id="PF08543">
    <property type="entry name" value="Phos_pyr_kin"/>
    <property type="match status" value="1"/>
</dbReference>
<keyword evidence="3" id="KW-0547">Nucleotide-binding</keyword>
<evidence type="ECO:0000259" key="6">
    <source>
        <dbReference type="Pfam" id="PF08543"/>
    </source>
</evidence>
<name>A0A1H0GLG1_9BACT</name>
<dbReference type="OrthoDB" id="9800808at2"/>
<evidence type="ECO:0000313" key="8">
    <source>
        <dbReference type="Proteomes" id="UP000199134"/>
    </source>
</evidence>
<proteinExistence type="predicted"/>
<dbReference type="InterPro" id="IPR029056">
    <property type="entry name" value="Ribokinase-like"/>
</dbReference>
<dbReference type="EMBL" id="FNIW01000009">
    <property type="protein sequence ID" value="SDO07720.1"/>
    <property type="molecule type" value="Genomic_DNA"/>
</dbReference>
<dbReference type="InterPro" id="IPR013749">
    <property type="entry name" value="PM/HMP-P_kinase-1"/>
</dbReference>
<dbReference type="GO" id="GO:0005524">
    <property type="term" value="F:ATP binding"/>
    <property type="evidence" value="ECO:0007669"/>
    <property type="project" value="UniProtKB-KW"/>
</dbReference>
<dbReference type="GO" id="GO:0008478">
    <property type="term" value="F:pyridoxal kinase activity"/>
    <property type="evidence" value="ECO:0007669"/>
    <property type="project" value="UniProtKB-EC"/>
</dbReference>
<dbReference type="RefSeq" id="WP_143005744.1">
    <property type="nucleotide sequence ID" value="NZ_FNCQ01000009.1"/>
</dbReference>
<dbReference type="NCBIfam" id="NF005491">
    <property type="entry name" value="PRK07105.1"/>
    <property type="match status" value="1"/>
</dbReference>
<accession>A0A1H0GLG1</accession>
<gene>
    <name evidence="7" type="ORF">SAMN04487900_10961</name>
</gene>
<dbReference type="SUPFAM" id="SSF53613">
    <property type="entry name" value="Ribokinase-like"/>
    <property type="match status" value="1"/>
</dbReference>
<reference evidence="8" key="1">
    <citation type="submission" date="2016-10" db="EMBL/GenBank/DDBJ databases">
        <authorList>
            <person name="de Groot N.N."/>
        </authorList>
    </citation>
    <scope>NUCLEOTIDE SEQUENCE [LARGE SCALE GENOMIC DNA]</scope>
    <source>
        <strain evidence="8">BP1-145</strain>
    </source>
</reference>
<keyword evidence="4 7" id="KW-0418">Kinase</keyword>
<protein>
    <recommendedName>
        <fullName evidence="1">pyridoxal kinase</fullName>
        <ecNumber evidence="1">2.7.1.35</ecNumber>
    </recommendedName>
</protein>
<dbReference type="InterPro" id="IPR004625">
    <property type="entry name" value="PyrdxlKinase"/>
</dbReference>
<organism evidence="7 8">
    <name type="scientific">Prevotella communis</name>
    <dbReference type="NCBI Taxonomy" id="2913614"/>
    <lineage>
        <taxon>Bacteria</taxon>
        <taxon>Pseudomonadati</taxon>
        <taxon>Bacteroidota</taxon>
        <taxon>Bacteroidia</taxon>
        <taxon>Bacteroidales</taxon>
        <taxon>Prevotellaceae</taxon>
        <taxon>Prevotella</taxon>
    </lineage>
</organism>
<dbReference type="EC" id="2.7.1.35" evidence="1"/>
<keyword evidence="5" id="KW-0067">ATP-binding</keyword>
<dbReference type="GO" id="GO:0005829">
    <property type="term" value="C:cytosol"/>
    <property type="evidence" value="ECO:0007669"/>
    <property type="project" value="TreeGrafter"/>
</dbReference>
<dbReference type="Gene3D" id="3.40.1190.20">
    <property type="match status" value="1"/>
</dbReference>
<dbReference type="AlphaFoldDB" id="A0A1H0GLG1"/>